<feature type="transmembrane region" description="Helical" evidence="2">
    <location>
        <begin position="165"/>
        <end position="186"/>
    </location>
</feature>
<feature type="domain" description="DUF6545" evidence="3">
    <location>
        <begin position="239"/>
        <end position="384"/>
    </location>
</feature>
<comment type="caution">
    <text evidence="4">The sequence shown here is derived from an EMBL/GenBank/DDBJ whole genome shotgun (WGS) entry which is preliminary data.</text>
</comment>
<feature type="region of interest" description="Disordered" evidence="1">
    <location>
        <begin position="348"/>
        <end position="367"/>
    </location>
</feature>
<dbReference type="Pfam" id="PF20182">
    <property type="entry name" value="DUF6545"/>
    <property type="match status" value="1"/>
</dbReference>
<gene>
    <name evidence="4" type="ORF">KGA66_23015</name>
</gene>
<dbReference type="AlphaFoldDB" id="A0A8J8BEU2"/>
<proteinExistence type="predicted"/>
<evidence type="ECO:0000313" key="5">
    <source>
        <dbReference type="Proteomes" id="UP000677913"/>
    </source>
</evidence>
<evidence type="ECO:0000313" key="4">
    <source>
        <dbReference type="EMBL" id="MBS2965935.1"/>
    </source>
</evidence>
<accession>A0A8J8BEU2</accession>
<keyword evidence="5" id="KW-1185">Reference proteome</keyword>
<dbReference type="NCBIfam" id="NF042915">
    <property type="entry name" value="MAB_1171c_fam"/>
    <property type="match status" value="1"/>
</dbReference>
<feature type="transmembrane region" description="Helical" evidence="2">
    <location>
        <begin position="132"/>
        <end position="153"/>
    </location>
</feature>
<dbReference type="Proteomes" id="UP000677913">
    <property type="component" value="Unassembled WGS sequence"/>
</dbReference>
<feature type="transmembrane region" description="Helical" evidence="2">
    <location>
        <begin position="24"/>
        <end position="45"/>
    </location>
</feature>
<feature type="transmembrane region" description="Helical" evidence="2">
    <location>
        <begin position="90"/>
        <end position="112"/>
    </location>
</feature>
<dbReference type="InterPro" id="IPR050039">
    <property type="entry name" value="MAB_1171c-like"/>
</dbReference>
<keyword evidence="2" id="KW-1133">Transmembrane helix</keyword>
<reference evidence="4" key="1">
    <citation type="submission" date="2021-04" db="EMBL/GenBank/DDBJ databases">
        <title>Genome based classification of Actinospica acidithermotolerans sp. nov., an actinobacterium isolated from an Indonesian hot spring.</title>
        <authorList>
            <person name="Kusuma A.B."/>
            <person name="Putra K.E."/>
            <person name="Nafisah S."/>
            <person name="Loh J."/>
            <person name="Nouioui I."/>
            <person name="Goodfellow M."/>
        </authorList>
    </citation>
    <scope>NUCLEOTIDE SEQUENCE</scope>
    <source>
        <strain evidence="4">DSM 45618</strain>
    </source>
</reference>
<evidence type="ECO:0000256" key="1">
    <source>
        <dbReference type="SAM" id="MobiDB-lite"/>
    </source>
</evidence>
<evidence type="ECO:0000259" key="3">
    <source>
        <dbReference type="Pfam" id="PF20182"/>
    </source>
</evidence>
<dbReference type="InterPro" id="IPR046675">
    <property type="entry name" value="DUF6545"/>
</dbReference>
<dbReference type="EMBL" id="JAGSXH010000109">
    <property type="protein sequence ID" value="MBS2965935.1"/>
    <property type="molecule type" value="Genomic_DNA"/>
</dbReference>
<keyword evidence="2" id="KW-0812">Transmembrane</keyword>
<organism evidence="4 5">
    <name type="scientific">Actinocrinis puniceicyclus</name>
    <dbReference type="NCBI Taxonomy" id="977794"/>
    <lineage>
        <taxon>Bacteria</taxon>
        <taxon>Bacillati</taxon>
        <taxon>Actinomycetota</taxon>
        <taxon>Actinomycetes</taxon>
        <taxon>Catenulisporales</taxon>
        <taxon>Actinospicaceae</taxon>
        <taxon>Actinocrinis</taxon>
    </lineage>
</organism>
<sequence>MFAWIVVLASAKRLPSMRKQPARLATWTMYLFFALIFTTGWGVVWDRIDSWSGLPESNTLITMCWVICYSASALVLLQQWSYERDRARRLARLTITAAVLVLAVMVGLFLRSDATHHGQQSFTAWYGGSVEYEAYLLTYLFAYTAVEIEIIRLCRRYARLTTRSWLRTGLATASIGAAIGLFYSITRLADIAAARAGLDLSNLEDLAEVGAGLGALLVMVGLTLHWWGPRISTVFLRTRRLIAYARLRPLWARFYALDPSIAFDDQRGTSRVRFADRAKAARRVLKDPEYHVARRVVEIRDGILTLRPYQDPAVTQGARAYYGSRGLTGEDLDAGIVAAQIHAALDVRDASPRRNQPPSPASSSAPADLDAELTWLLKVTTFFTQPHSRNIQPASADPTPTGGTS</sequence>
<name>A0A8J8BEU2_9ACTN</name>
<keyword evidence="2" id="KW-0472">Membrane</keyword>
<evidence type="ECO:0000256" key="2">
    <source>
        <dbReference type="SAM" id="Phobius"/>
    </source>
</evidence>
<feature type="transmembrane region" description="Helical" evidence="2">
    <location>
        <begin position="57"/>
        <end position="78"/>
    </location>
</feature>
<protein>
    <recommendedName>
        <fullName evidence="3">DUF6545 domain-containing protein</fullName>
    </recommendedName>
</protein>
<dbReference type="RefSeq" id="WP_211470514.1">
    <property type="nucleotide sequence ID" value="NZ_JAGSXH010000109.1"/>
</dbReference>
<feature type="transmembrane region" description="Helical" evidence="2">
    <location>
        <begin position="206"/>
        <end position="227"/>
    </location>
</feature>